<evidence type="ECO:0000256" key="1">
    <source>
        <dbReference type="SAM" id="MobiDB-lite"/>
    </source>
</evidence>
<reference evidence="2" key="1">
    <citation type="submission" date="2018-02" db="EMBL/GenBank/DDBJ databases">
        <authorList>
            <person name="Cohen D.B."/>
            <person name="Kent A.D."/>
        </authorList>
    </citation>
    <scope>NUCLEOTIDE SEQUENCE</scope>
</reference>
<proteinExistence type="predicted"/>
<feature type="region of interest" description="Disordered" evidence="1">
    <location>
        <begin position="1"/>
        <end position="40"/>
    </location>
</feature>
<organism evidence="2">
    <name type="scientific">Fagus sylvatica</name>
    <name type="common">Beechnut</name>
    <dbReference type="NCBI Taxonomy" id="28930"/>
    <lineage>
        <taxon>Eukaryota</taxon>
        <taxon>Viridiplantae</taxon>
        <taxon>Streptophyta</taxon>
        <taxon>Embryophyta</taxon>
        <taxon>Tracheophyta</taxon>
        <taxon>Spermatophyta</taxon>
        <taxon>Magnoliopsida</taxon>
        <taxon>eudicotyledons</taxon>
        <taxon>Gunneridae</taxon>
        <taxon>Pentapetalae</taxon>
        <taxon>rosids</taxon>
        <taxon>fabids</taxon>
        <taxon>Fagales</taxon>
        <taxon>Fagaceae</taxon>
        <taxon>Fagus</taxon>
    </lineage>
</organism>
<sequence length="86" mass="9615">MGQIVKRKKKGRPSKADLARRAMVRHGSDREEEEESRSGAELCGFSDRRDLLGNQSDGGGSGGWFRCWHNDMLRSSVCDCLILFLG</sequence>
<dbReference type="AlphaFoldDB" id="A0A2N9ETZ4"/>
<evidence type="ECO:0000313" key="2">
    <source>
        <dbReference type="EMBL" id="SPC78263.1"/>
    </source>
</evidence>
<name>A0A2N9ETZ4_FAGSY</name>
<gene>
    <name evidence="2" type="ORF">FSB_LOCUS6145</name>
</gene>
<protein>
    <submittedName>
        <fullName evidence="2">Uncharacterized protein</fullName>
    </submittedName>
</protein>
<accession>A0A2N9ETZ4</accession>
<feature type="compositionally biased region" description="Basic residues" evidence="1">
    <location>
        <begin position="1"/>
        <end position="13"/>
    </location>
</feature>
<dbReference type="EMBL" id="OIVN01000322">
    <property type="protein sequence ID" value="SPC78263.1"/>
    <property type="molecule type" value="Genomic_DNA"/>
</dbReference>